<evidence type="ECO:0000313" key="9">
    <source>
        <dbReference type="EMBL" id="OYD07362.1"/>
    </source>
</evidence>
<accession>A0A235B549</accession>
<evidence type="ECO:0000256" key="5">
    <source>
        <dbReference type="ARBA" id="ARBA00023049"/>
    </source>
</evidence>
<comment type="similarity">
    <text evidence="6">Belongs to the peptidase M3 family.</text>
</comment>
<evidence type="ECO:0000256" key="3">
    <source>
        <dbReference type="ARBA" id="ARBA00022801"/>
    </source>
</evidence>
<evidence type="ECO:0000256" key="6">
    <source>
        <dbReference type="RuleBase" id="RU003435"/>
    </source>
</evidence>
<dbReference type="GO" id="GO:0004181">
    <property type="term" value="F:metallocarboxypeptidase activity"/>
    <property type="evidence" value="ECO:0007669"/>
    <property type="project" value="InterPro"/>
</dbReference>
<keyword evidence="1 6" id="KW-0645">Protease</keyword>
<sequence length="596" mass="68656">MVQKYSMTWDLDVFFPGGSRSEAFQRYLERLEQDVQHFTEKVRTLEPETTEDLDVWDNLLHTVQDLSRRLGEAGAFVSCVASENVKDEQAKLLRGRLSQAGAAFDSAMTALDRLLVDLSGETWRELLHDRRFQPIAFPLKERRQRAKEKMPAERESLAGDLSVDGYHAWGELYNTIVGRMSIPVREEGETKQLSVGQAANKMSSGNRELRREVFHQLNQAWEKEEDLLTSALNHLSGYRLNLYRHRGWDSVLKEPLDINRMSEATLNTMWDVIDANKENILRFFRRKASLLGLERLSWYDVYAPLSREERPVTYDEAATFIIDQFGQFDPRMEKFARKAFADRWIEAEDRADKRPGGFCTNFADSGQSRIFMTFAGTSSNVSTLAHELGHAYHQYVMDDLPQMAQHYAMNVAETASTFAESIVADASIRSAASDQERIALLENKIQRSVAFFMDIHARFLFETRFYERRKQGPVSADRVKELVLKAEQDAFHGALEEYHPYFWAAKLHFYITGVPFYNFPYTFGFLFSTGLYGKALEEGPSFADKYVNVLRDTGRMTVEDLAAKHMGVDLTRPDFWQGAADLVNRDIERFLELTEK</sequence>
<dbReference type="RefSeq" id="WP_094264598.1">
    <property type="nucleotide sequence ID" value="NZ_NOWF01000006.1"/>
</dbReference>
<reference evidence="9" key="1">
    <citation type="submission" date="2017-07" db="EMBL/GenBank/DDBJ databases">
        <title>The genome sequence of Paludifilum halophilum highlights mechanisms for microbial adaptation to high salt environemnts.</title>
        <authorList>
            <person name="Belbahri L."/>
        </authorList>
    </citation>
    <scope>NUCLEOTIDE SEQUENCE [LARGE SCALE GENOMIC DNA]</scope>
    <source>
        <strain evidence="9">DSM 102817</strain>
    </source>
</reference>
<gene>
    <name evidence="9" type="ORF">CHM34_10655</name>
</gene>
<dbReference type="PANTHER" id="PTHR34217:SF1">
    <property type="entry name" value="CARBOXYPEPTIDASE 1"/>
    <property type="match status" value="1"/>
</dbReference>
<dbReference type="Pfam" id="PF08439">
    <property type="entry name" value="Peptidase_M3_N"/>
    <property type="match status" value="1"/>
</dbReference>
<evidence type="ECO:0000313" key="10">
    <source>
        <dbReference type="Proteomes" id="UP000215459"/>
    </source>
</evidence>
<evidence type="ECO:0000259" key="7">
    <source>
        <dbReference type="Pfam" id="PF01432"/>
    </source>
</evidence>
<feature type="domain" description="Oligopeptidase F N-terminal" evidence="8">
    <location>
        <begin position="116"/>
        <end position="180"/>
    </location>
</feature>
<evidence type="ECO:0000256" key="1">
    <source>
        <dbReference type="ARBA" id="ARBA00022670"/>
    </source>
</evidence>
<proteinExistence type="inferred from homology"/>
<keyword evidence="10" id="KW-1185">Reference proteome</keyword>
<dbReference type="InterPro" id="IPR042088">
    <property type="entry name" value="OligoPept_F_C"/>
</dbReference>
<dbReference type="AlphaFoldDB" id="A0A235B549"/>
<comment type="cofactor">
    <cofactor evidence="6">
        <name>Zn(2+)</name>
        <dbReference type="ChEBI" id="CHEBI:29105"/>
    </cofactor>
    <text evidence="6">Binds 1 zinc ion.</text>
</comment>
<dbReference type="CDD" id="cd09607">
    <property type="entry name" value="M3B_PepF"/>
    <property type="match status" value="1"/>
</dbReference>
<comment type="caution">
    <text evidence="9">The sequence shown here is derived from an EMBL/GenBank/DDBJ whole genome shotgun (WGS) entry which is preliminary data.</text>
</comment>
<keyword evidence="4 6" id="KW-0862">Zinc</keyword>
<dbReference type="Gene3D" id="1.10.1370.20">
    <property type="entry name" value="Oligoendopeptidase f, C-terminal domain"/>
    <property type="match status" value="1"/>
</dbReference>
<organism evidence="9 10">
    <name type="scientific">Paludifilum halophilum</name>
    <dbReference type="NCBI Taxonomy" id="1642702"/>
    <lineage>
        <taxon>Bacteria</taxon>
        <taxon>Bacillati</taxon>
        <taxon>Bacillota</taxon>
        <taxon>Bacilli</taxon>
        <taxon>Bacillales</taxon>
        <taxon>Thermoactinomycetaceae</taxon>
        <taxon>Paludifilum</taxon>
    </lineage>
</organism>
<dbReference type="InterPro" id="IPR034006">
    <property type="entry name" value="M3B_PepF_2"/>
</dbReference>
<dbReference type="GO" id="GO:0004222">
    <property type="term" value="F:metalloendopeptidase activity"/>
    <property type="evidence" value="ECO:0007669"/>
    <property type="project" value="InterPro"/>
</dbReference>
<dbReference type="InterPro" id="IPR013647">
    <property type="entry name" value="OligopepF_N_dom"/>
</dbReference>
<dbReference type="SUPFAM" id="SSF55486">
    <property type="entry name" value="Metalloproteases ('zincins'), catalytic domain"/>
    <property type="match status" value="1"/>
</dbReference>
<dbReference type="NCBIfam" id="TIGR02290">
    <property type="entry name" value="M3_fam_3"/>
    <property type="match status" value="1"/>
</dbReference>
<dbReference type="InterPro" id="IPR011977">
    <property type="entry name" value="Pept_M3B_clade3"/>
</dbReference>
<dbReference type="Proteomes" id="UP000215459">
    <property type="component" value="Unassembled WGS sequence"/>
</dbReference>
<name>A0A235B549_9BACL</name>
<dbReference type="InterPro" id="IPR001333">
    <property type="entry name" value="Peptidase_M32_Taq"/>
</dbReference>
<evidence type="ECO:0000256" key="4">
    <source>
        <dbReference type="ARBA" id="ARBA00022833"/>
    </source>
</evidence>
<dbReference type="Gene3D" id="1.20.140.70">
    <property type="entry name" value="Oligopeptidase f, N-terminal domain"/>
    <property type="match status" value="1"/>
</dbReference>
<keyword evidence="3 6" id="KW-0378">Hydrolase</keyword>
<dbReference type="GO" id="GO:0046872">
    <property type="term" value="F:metal ion binding"/>
    <property type="evidence" value="ECO:0007669"/>
    <property type="project" value="UniProtKB-UniRule"/>
</dbReference>
<dbReference type="PANTHER" id="PTHR34217">
    <property type="entry name" value="METAL-DEPENDENT CARBOXYPEPTIDASE"/>
    <property type="match status" value="1"/>
</dbReference>
<keyword evidence="5 6" id="KW-0482">Metalloprotease</keyword>
<dbReference type="Pfam" id="PF01432">
    <property type="entry name" value="Peptidase_M3"/>
    <property type="match status" value="1"/>
</dbReference>
<evidence type="ECO:0000259" key="8">
    <source>
        <dbReference type="Pfam" id="PF08439"/>
    </source>
</evidence>
<evidence type="ECO:0000256" key="2">
    <source>
        <dbReference type="ARBA" id="ARBA00022723"/>
    </source>
</evidence>
<dbReference type="GO" id="GO:0006508">
    <property type="term" value="P:proteolysis"/>
    <property type="evidence" value="ECO:0007669"/>
    <property type="project" value="UniProtKB-KW"/>
</dbReference>
<dbReference type="OrthoDB" id="9769691at2"/>
<keyword evidence="2 6" id="KW-0479">Metal-binding</keyword>
<feature type="domain" description="Peptidase M3A/M3B catalytic" evidence="7">
    <location>
        <begin position="202"/>
        <end position="578"/>
    </location>
</feature>
<dbReference type="EMBL" id="NOWF01000006">
    <property type="protein sequence ID" value="OYD07362.1"/>
    <property type="molecule type" value="Genomic_DNA"/>
</dbReference>
<protein>
    <submittedName>
        <fullName evidence="9">Oligoendopeptidase</fullName>
    </submittedName>
</protein>
<dbReference type="InterPro" id="IPR001567">
    <property type="entry name" value="Pept_M3A_M3B_dom"/>
</dbReference>